<evidence type="ECO:0000313" key="2">
    <source>
        <dbReference type="EMBL" id="SFR61204.1"/>
    </source>
</evidence>
<feature type="compositionally biased region" description="Basic and acidic residues" evidence="1">
    <location>
        <begin position="254"/>
        <end position="264"/>
    </location>
</feature>
<dbReference type="Proteomes" id="UP000198531">
    <property type="component" value="Unassembled WGS sequence"/>
</dbReference>
<reference evidence="3" key="1">
    <citation type="submission" date="2016-10" db="EMBL/GenBank/DDBJ databases">
        <authorList>
            <person name="Varghese N."/>
            <person name="Submissions S."/>
        </authorList>
    </citation>
    <scope>NUCLEOTIDE SEQUENCE [LARGE SCALE GENOMIC DNA]</scope>
    <source>
        <strain evidence="3">CGMCC 1.7736</strain>
    </source>
</reference>
<evidence type="ECO:0000313" key="3">
    <source>
        <dbReference type="Proteomes" id="UP000198531"/>
    </source>
</evidence>
<keyword evidence="3" id="KW-1185">Reference proteome</keyword>
<protein>
    <submittedName>
        <fullName evidence="2">Uncharacterized protein</fullName>
    </submittedName>
</protein>
<proteinExistence type="predicted"/>
<sequence>MGNDGKPFNGNVDVLHERAVLTPLPDVDAEREFHRNMMNVAAAQERKAEMLADPDVRLLEAYERQLEGIAETYRQRCLRVAGEEYESVALAYARGERDDDTAAIAAYYLEGLWRMQQRITVSDMLFFPIILRYPDCFTVNLRFASGHRTTRSVLYESPEHLVEELDAQSALTYSAESHYTQREAAEEIAATAAYIREAFPDPDETSFEERKTGGIVSGGGRKGSVFSSMLERVEPDVDRFDEVPASPTLVEAGPEAKRTERELLPEGTFVL</sequence>
<gene>
    <name evidence="2" type="ORF">SAMN04487947_2811</name>
</gene>
<dbReference type="RefSeq" id="WP_089808627.1">
    <property type="nucleotide sequence ID" value="NZ_FOYT01000002.1"/>
</dbReference>
<organism evidence="2 3">
    <name type="scientific">Halogeometricum rufum</name>
    <dbReference type="NCBI Taxonomy" id="553469"/>
    <lineage>
        <taxon>Archaea</taxon>
        <taxon>Methanobacteriati</taxon>
        <taxon>Methanobacteriota</taxon>
        <taxon>Stenosarchaea group</taxon>
        <taxon>Halobacteria</taxon>
        <taxon>Halobacteriales</taxon>
        <taxon>Haloferacaceae</taxon>
        <taxon>Halogeometricum</taxon>
    </lineage>
</organism>
<dbReference type="EMBL" id="FOYT01000002">
    <property type="protein sequence ID" value="SFR61204.1"/>
    <property type="molecule type" value="Genomic_DNA"/>
</dbReference>
<dbReference type="Pfam" id="PF21535">
    <property type="entry name" value="HVO_2248"/>
    <property type="match status" value="1"/>
</dbReference>
<name>A0A1I6I3K3_9EURY</name>
<dbReference type="InterPro" id="IPR048687">
    <property type="entry name" value="HVO_2248-like"/>
</dbReference>
<feature type="region of interest" description="Disordered" evidence="1">
    <location>
        <begin position="244"/>
        <end position="271"/>
    </location>
</feature>
<dbReference type="OrthoDB" id="258723at2157"/>
<dbReference type="AlphaFoldDB" id="A0A1I6I3K3"/>
<accession>A0A1I6I3K3</accession>
<evidence type="ECO:0000256" key="1">
    <source>
        <dbReference type="SAM" id="MobiDB-lite"/>
    </source>
</evidence>